<feature type="domain" description="AMP-dependent synthetase/ligase" evidence="3">
    <location>
        <begin position="33"/>
        <end position="397"/>
    </location>
</feature>
<evidence type="ECO:0000256" key="2">
    <source>
        <dbReference type="ARBA" id="ARBA00022598"/>
    </source>
</evidence>
<accession>W4L9V3</accession>
<gene>
    <name evidence="5" type="ORF">ETSY1_33040</name>
</gene>
<dbReference type="AlphaFoldDB" id="W4L9V3"/>
<dbReference type="GO" id="GO:0006631">
    <property type="term" value="P:fatty acid metabolic process"/>
    <property type="evidence" value="ECO:0007669"/>
    <property type="project" value="TreeGrafter"/>
</dbReference>
<keyword evidence="6" id="KW-1185">Reference proteome</keyword>
<dbReference type="GO" id="GO:0031956">
    <property type="term" value="F:medium-chain fatty acid-CoA ligase activity"/>
    <property type="evidence" value="ECO:0007669"/>
    <property type="project" value="TreeGrafter"/>
</dbReference>
<dbReference type="SUPFAM" id="SSF56801">
    <property type="entry name" value="Acetyl-CoA synthetase-like"/>
    <property type="match status" value="1"/>
</dbReference>
<dbReference type="Proteomes" id="UP000019141">
    <property type="component" value="Unassembled WGS sequence"/>
</dbReference>
<keyword evidence="2" id="KW-0436">Ligase</keyword>
<evidence type="ECO:0000259" key="3">
    <source>
        <dbReference type="Pfam" id="PF00501"/>
    </source>
</evidence>
<feature type="domain" description="AMP-binding enzyme C-terminal" evidence="4">
    <location>
        <begin position="453"/>
        <end position="528"/>
    </location>
</feature>
<evidence type="ECO:0000256" key="1">
    <source>
        <dbReference type="ARBA" id="ARBA00006432"/>
    </source>
</evidence>
<sequence>MTQIQLPPVPDATVRHYFDTGYWTHETLCDWLFNWADRAPEAPAIYHAGTCISYRELSDRVRSLAGGLQALGISQGDVVALQLPNMPEFVISHLALCLLGAVTQTVHMPYQGAELCFLLQHSQATTFIGLSAFKDVSPAATALGLTTEIESLNQVISVGPEVEGTHALAEMQTHPPLTAWPQLNGLDPFVLLYTSGTTANPKGVPVRYCQFLNNTRASATDLWVDASDVILSVAPFTHLYGLYTLHLTLCSGAAMSLLPLFSPPDLIEAITRDRASCVFAAPAHMAACRDAHLLDDRDNLSTLRMVCLAGSAVPPALAQFVDERLDNGGVIQLWGMSEIQAGAYTRPDDPPEIRHASAGRPSPGNHLRIVLDDGSDAAPDVEGELWIQGASVFDGYLYNEEATREAFIGHDAQNRWFRTGDLATLSASGHVTLTGRVKEIINRGGIKFNSTDVEAIIDEMPTVARSALVPYPDPVLGERTCAVVVSAPGASLSLGDITQTLDACGIAKFKWPERLQIVDELPITPTQKIMRGELKRQLDQHVQGD</sequence>
<comment type="caution">
    <text evidence="5">The sequence shown here is derived from an EMBL/GenBank/DDBJ whole genome shotgun (WGS) entry which is preliminary data.</text>
</comment>
<dbReference type="InterPro" id="IPR025110">
    <property type="entry name" value="AMP-bd_C"/>
</dbReference>
<dbReference type="EMBL" id="AZHW01000993">
    <property type="protein sequence ID" value="ETW94863.1"/>
    <property type="molecule type" value="Genomic_DNA"/>
</dbReference>
<evidence type="ECO:0000313" key="6">
    <source>
        <dbReference type="Proteomes" id="UP000019141"/>
    </source>
</evidence>
<evidence type="ECO:0000313" key="5">
    <source>
        <dbReference type="EMBL" id="ETW94863.1"/>
    </source>
</evidence>
<name>W4L9V3_ENTF1</name>
<evidence type="ECO:0000259" key="4">
    <source>
        <dbReference type="Pfam" id="PF13193"/>
    </source>
</evidence>
<dbReference type="InterPro" id="IPR045851">
    <property type="entry name" value="AMP-bd_C_sf"/>
</dbReference>
<dbReference type="Pfam" id="PF00501">
    <property type="entry name" value="AMP-binding"/>
    <property type="match status" value="1"/>
</dbReference>
<dbReference type="Gene3D" id="3.40.50.12780">
    <property type="entry name" value="N-terminal domain of ligase-like"/>
    <property type="match status" value="1"/>
</dbReference>
<dbReference type="PANTHER" id="PTHR43201">
    <property type="entry name" value="ACYL-COA SYNTHETASE"/>
    <property type="match status" value="1"/>
</dbReference>
<organism evidence="5 6">
    <name type="scientific">Entotheonella factor</name>
    <dbReference type="NCBI Taxonomy" id="1429438"/>
    <lineage>
        <taxon>Bacteria</taxon>
        <taxon>Pseudomonadati</taxon>
        <taxon>Nitrospinota/Tectimicrobiota group</taxon>
        <taxon>Candidatus Tectimicrobiota</taxon>
        <taxon>Candidatus Entotheonellia</taxon>
        <taxon>Candidatus Entotheonellales</taxon>
        <taxon>Candidatus Entotheonellaceae</taxon>
        <taxon>Candidatus Entotheonella</taxon>
    </lineage>
</organism>
<proteinExistence type="inferred from homology"/>
<dbReference type="Pfam" id="PF13193">
    <property type="entry name" value="AMP-binding_C"/>
    <property type="match status" value="1"/>
</dbReference>
<dbReference type="Gene3D" id="3.30.300.30">
    <property type="match status" value="1"/>
</dbReference>
<dbReference type="HOGENOM" id="CLU_000022_59_7_7"/>
<comment type="similarity">
    <text evidence="1">Belongs to the ATP-dependent AMP-binding enzyme family.</text>
</comment>
<dbReference type="InterPro" id="IPR042099">
    <property type="entry name" value="ANL_N_sf"/>
</dbReference>
<reference evidence="5 6" key="1">
    <citation type="journal article" date="2014" name="Nature">
        <title>An environmental bacterial taxon with a large and distinct metabolic repertoire.</title>
        <authorList>
            <person name="Wilson M.C."/>
            <person name="Mori T."/>
            <person name="Ruckert C."/>
            <person name="Uria A.R."/>
            <person name="Helf M.J."/>
            <person name="Takada K."/>
            <person name="Gernert C."/>
            <person name="Steffens U.A."/>
            <person name="Heycke N."/>
            <person name="Schmitt S."/>
            <person name="Rinke C."/>
            <person name="Helfrich E.J."/>
            <person name="Brachmann A.O."/>
            <person name="Gurgui C."/>
            <person name="Wakimoto T."/>
            <person name="Kracht M."/>
            <person name="Crusemann M."/>
            <person name="Hentschel U."/>
            <person name="Abe I."/>
            <person name="Matsunaga S."/>
            <person name="Kalinowski J."/>
            <person name="Takeyama H."/>
            <person name="Piel J."/>
        </authorList>
    </citation>
    <scope>NUCLEOTIDE SEQUENCE [LARGE SCALE GENOMIC DNA]</scope>
    <source>
        <strain evidence="6">TSY1</strain>
    </source>
</reference>
<dbReference type="PANTHER" id="PTHR43201:SF5">
    <property type="entry name" value="MEDIUM-CHAIN ACYL-COA LIGASE ACSF2, MITOCHONDRIAL"/>
    <property type="match status" value="1"/>
</dbReference>
<dbReference type="InterPro" id="IPR000873">
    <property type="entry name" value="AMP-dep_synth/lig_dom"/>
</dbReference>
<protein>
    <submittedName>
        <fullName evidence="5">Uncharacterized protein</fullName>
    </submittedName>
</protein>